<evidence type="ECO:0000259" key="1">
    <source>
        <dbReference type="SMART" id="SM01078"/>
    </source>
</evidence>
<proteinExistence type="predicted"/>
<feature type="domain" description="CGGC" evidence="1">
    <location>
        <begin position="3"/>
        <end position="114"/>
    </location>
</feature>
<evidence type="ECO:0000313" key="2">
    <source>
        <dbReference type="EMBL" id="BBO79863.1"/>
    </source>
</evidence>
<dbReference type="AlphaFoldDB" id="A0A5K7ZQR6"/>
<dbReference type="Pfam" id="PF08821">
    <property type="entry name" value="CGGC"/>
    <property type="match status" value="1"/>
</dbReference>
<dbReference type="EMBL" id="AP021876">
    <property type="protein sequence ID" value="BBO79863.1"/>
    <property type="molecule type" value="Genomic_DNA"/>
</dbReference>
<gene>
    <name evidence="2" type="ORF">DSCO28_04290</name>
</gene>
<evidence type="ECO:0000313" key="3">
    <source>
        <dbReference type="Proteomes" id="UP000425960"/>
    </source>
</evidence>
<accession>A0A5K7ZQR6</accession>
<protein>
    <recommendedName>
        <fullName evidence="1">CGGC domain-containing protein</fullName>
    </recommendedName>
</protein>
<name>A0A5K7ZQR6_9BACT</name>
<dbReference type="RefSeq" id="WP_155320966.1">
    <property type="nucleotide sequence ID" value="NZ_AP021876.1"/>
</dbReference>
<organism evidence="2 3">
    <name type="scientific">Desulfosarcina ovata subsp. sediminis</name>
    <dbReference type="NCBI Taxonomy" id="885957"/>
    <lineage>
        <taxon>Bacteria</taxon>
        <taxon>Pseudomonadati</taxon>
        <taxon>Thermodesulfobacteriota</taxon>
        <taxon>Desulfobacteria</taxon>
        <taxon>Desulfobacterales</taxon>
        <taxon>Desulfosarcinaceae</taxon>
        <taxon>Desulfosarcina</taxon>
    </lineage>
</organism>
<reference evidence="2 3" key="1">
    <citation type="submission" date="2019-11" db="EMBL/GenBank/DDBJ databases">
        <title>Comparative genomics of hydrocarbon-degrading Desulfosarcina strains.</title>
        <authorList>
            <person name="Watanabe M."/>
            <person name="Kojima H."/>
            <person name="Fukui M."/>
        </authorList>
    </citation>
    <scope>NUCLEOTIDE SEQUENCE [LARGE SCALE GENOMIC DNA]</scope>
    <source>
        <strain evidence="2 3">28bB2T</strain>
    </source>
</reference>
<sequence>MTKIGLIRCEKNEDRCPLTGCLTSLKGGVQGFAGYDAAEIAGIFTCRCPGDGLVEKAKILKSKGAEAIHFCTCSFAHKESNEWVMGEGFCDHLDGLMAQVANQAEIPCVKGSAHLPKAYQPETVAPG</sequence>
<dbReference type="Proteomes" id="UP000425960">
    <property type="component" value="Chromosome"/>
</dbReference>
<dbReference type="InterPro" id="IPR014925">
    <property type="entry name" value="CGGC_dom"/>
</dbReference>
<dbReference type="KEGG" id="dov:DSCO28_04290"/>
<dbReference type="SMART" id="SM01078">
    <property type="entry name" value="CGGC"/>
    <property type="match status" value="1"/>
</dbReference>